<evidence type="ECO:0000313" key="7">
    <source>
        <dbReference type="Proteomes" id="UP000091926"/>
    </source>
</evidence>
<dbReference type="FunFam" id="3.40.605.10:FF:000007">
    <property type="entry name" value="NAD/NADP-dependent betaine aldehyde dehydrogenase"/>
    <property type="match status" value="1"/>
</dbReference>
<dbReference type="Gene3D" id="3.40.309.10">
    <property type="entry name" value="Aldehyde Dehydrogenase, Chain A, domain 2"/>
    <property type="match status" value="1"/>
</dbReference>
<dbReference type="Gene3D" id="3.40.605.10">
    <property type="entry name" value="Aldehyde Dehydrogenase, Chain A, domain 1"/>
    <property type="match status" value="1"/>
</dbReference>
<feature type="active site" evidence="3">
    <location>
        <position position="263"/>
    </location>
</feature>
<evidence type="ECO:0000259" key="5">
    <source>
        <dbReference type="Pfam" id="PF00171"/>
    </source>
</evidence>
<dbReference type="Proteomes" id="UP000091926">
    <property type="component" value="Chromosome"/>
</dbReference>
<dbReference type="InterPro" id="IPR029510">
    <property type="entry name" value="Ald_DH_CS_GLU"/>
</dbReference>
<evidence type="ECO:0000256" key="2">
    <source>
        <dbReference type="ARBA" id="ARBA00023002"/>
    </source>
</evidence>
<dbReference type="SUPFAM" id="SSF53720">
    <property type="entry name" value="ALDH-like"/>
    <property type="match status" value="1"/>
</dbReference>
<proteinExistence type="inferred from homology"/>
<evidence type="ECO:0000256" key="1">
    <source>
        <dbReference type="ARBA" id="ARBA00009986"/>
    </source>
</evidence>
<evidence type="ECO:0000256" key="3">
    <source>
        <dbReference type="PROSITE-ProRule" id="PRU10007"/>
    </source>
</evidence>
<name>A0A193GAI9_9BORD</name>
<feature type="domain" description="Aldehyde dehydrogenase" evidence="5">
    <location>
        <begin position="32"/>
        <end position="492"/>
    </location>
</feature>
<dbReference type="RefSeq" id="WP_066655219.1">
    <property type="nucleotide sequence ID" value="NZ_CBCSCL010000008.1"/>
</dbReference>
<accession>A0A193GAI9</accession>
<dbReference type="Pfam" id="PF00171">
    <property type="entry name" value="Aldedh"/>
    <property type="match status" value="1"/>
</dbReference>
<dbReference type="OrthoDB" id="6187633at2"/>
<dbReference type="KEGG" id="bfz:BAU07_06740"/>
<dbReference type="GO" id="GO:0016620">
    <property type="term" value="F:oxidoreductase activity, acting on the aldehyde or oxo group of donors, NAD or NADP as acceptor"/>
    <property type="evidence" value="ECO:0007669"/>
    <property type="project" value="InterPro"/>
</dbReference>
<dbReference type="InterPro" id="IPR016162">
    <property type="entry name" value="Ald_DH_N"/>
</dbReference>
<reference evidence="6 7" key="1">
    <citation type="submission" date="2016-06" db="EMBL/GenBank/DDBJ databases">
        <title>Complete genome sequences of Bordetella bronchialis and Bordetella flabilis.</title>
        <authorList>
            <person name="LiPuma J.J."/>
            <person name="Spilker T."/>
        </authorList>
    </citation>
    <scope>NUCLEOTIDE SEQUENCE [LARGE SCALE GENOMIC DNA]</scope>
    <source>
        <strain evidence="6 7">AU10664</strain>
    </source>
</reference>
<evidence type="ECO:0000313" key="6">
    <source>
        <dbReference type="EMBL" id="ANN76850.1"/>
    </source>
</evidence>
<dbReference type="AlphaFoldDB" id="A0A193GAI9"/>
<dbReference type="PANTHER" id="PTHR11699">
    <property type="entry name" value="ALDEHYDE DEHYDROGENASE-RELATED"/>
    <property type="match status" value="1"/>
</dbReference>
<comment type="similarity">
    <text evidence="1 4">Belongs to the aldehyde dehydrogenase family.</text>
</comment>
<sequence>MTILDQGPDLSARVAGVLPRQRGLYYGGAWHAPRSGAHARSRSPATQEDLGSYALAGAEDVDAAVAAAAAAWPAWRDTPALARADLLRRMAAIVREHAGELALIDAADCGNPVRQMVDDAVFAATQLEYFAGLALELKGETIPTANGSLDYTLREPLGVVARIIPFNHPFMFAAGKVAAPLAAGNTVILKPPEQAPLSTLRLFERIEGLFPRGVLNCLTGDRSTGAALVAHPDVAAVALIGSVNAGRAVMRGAADGLKKVLLELGGKNAMLVYPDADLEKAALGAVRGMNFTWCGQSCGSTSRLFLHESVHDEVLARIVDLTGSLHRPGLPTDTRTTMGALVSREQLDKTLDFIASAQQEGAVLAHGGHRCDTDALRHGYFVEPTILANVTPDMRVAREEVFGPVLAVLKWSDEDALFRAVNGVDYGLTASIWTSSLRTAHLAAARVQAGYVWINGSSAHFTGAPFGGYKRSGIGREECKDELLEFTQIKNVNVTLD</sequence>
<dbReference type="InterPro" id="IPR016163">
    <property type="entry name" value="Ald_DH_C"/>
</dbReference>
<organism evidence="6 7">
    <name type="scientific">Bordetella flabilis</name>
    <dbReference type="NCBI Taxonomy" id="463014"/>
    <lineage>
        <taxon>Bacteria</taxon>
        <taxon>Pseudomonadati</taxon>
        <taxon>Pseudomonadota</taxon>
        <taxon>Betaproteobacteria</taxon>
        <taxon>Burkholderiales</taxon>
        <taxon>Alcaligenaceae</taxon>
        <taxon>Bordetella</taxon>
    </lineage>
</organism>
<keyword evidence="7" id="KW-1185">Reference proteome</keyword>
<gene>
    <name evidence="6" type="ORF">BAU07_06740</name>
</gene>
<dbReference type="EMBL" id="CP016172">
    <property type="protein sequence ID" value="ANN76850.1"/>
    <property type="molecule type" value="Genomic_DNA"/>
</dbReference>
<evidence type="ECO:0000256" key="4">
    <source>
        <dbReference type="RuleBase" id="RU003345"/>
    </source>
</evidence>
<dbReference type="PROSITE" id="PS00687">
    <property type="entry name" value="ALDEHYDE_DEHYDR_GLU"/>
    <property type="match status" value="1"/>
</dbReference>
<dbReference type="InterPro" id="IPR016161">
    <property type="entry name" value="Ald_DH/histidinol_DH"/>
</dbReference>
<protein>
    <submittedName>
        <fullName evidence="6">Aldehyde dehydrogenase</fullName>
    </submittedName>
</protein>
<keyword evidence="2 4" id="KW-0560">Oxidoreductase</keyword>
<dbReference type="InterPro" id="IPR015590">
    <property type="entry name" value="Aldehyde_DH_dom"/>
</dbReference>
<dbReference type="STRING" id="463014.BAU07_06740"/>